<evidence type="ECO:0000256" key="2">
    <source>
        <dbReference type="ARBA" id="ARBA00004569"/>
    </source>
</evidence>
<dbReference type="Proteomes" id="UP000001811">
    <property type="component" value="Chromosome 13"/>
</dbReference>
<evidence type="ECO:0000256" key="5">
    <source>
        <dbReference type="ARBA" id="ARBA00022475"/>
    </source>
</evidence>
<dbReference type="GO" id="GO:0005743">
    <property type="term" value="C:mitochondrial inner membrane"/>
    <property type="evidence" value="ECO:0007669"/>
    <property type="project" value="UniProtKB-SubCell"/>
</dbReference>
<keyword evidence="12" id="KW-0443">Lipid metabolism</keyword>
<name>G1SNE5_RABIT</name>
<dbReference type="PANTHER" id="PTHR12418:SF19">
    <property type="entry name" value="ACYL-COENZYME A THIOESTERASE THEM4"/>
    <property type="match status" value="1"/>
</dbReference>
<evidence type="ECO:0000256" key="12">
    <source>
        <dbReference type="ARBA" id="ARBA00023098"/>
    </source>
</evidence>
<dbReference type="FunFam" id="3.10.129.10:FF:000046">
    <property type="entry name" value="Acyl-coenzyme A thioesterase THEM4"/>
    <property type="match status" value="1"/>
</dbReference>
<evidence type="ECO:0000256" key="17">
    <source>
        <dbReference type="ARBA" id="ARBA00037002"/>
    </source>
</evidence>
<evidence type="ECO:0000259" key="27">
    <source>
        <dbReference type="Pfam" id="PF03061"/>
    </source>
</evidence>
<dbReference type="GO" id="GO:0005758">
    <property type="term" value="C:mitochondrial intermembrane space"/>
    <property type="evidence" value="ECO:0007669"/>
    <property type="project" value="UniProtKB-SubCell"/>
</dbReference>
<evidence type="ECO:0000256" key="13">
    <source>
        <dbReference type="ARBA" id="ARBA00023128"/>
    </source>
</evidence>
<dbReference type="PANTHER" id="PTHR12418">
    <property type="entry name" value="ACYL-COENZYME A THIOESTERASE THEM4"/>
    <property type="match status" value="1"/>
</dbReference>
<dbReference type="STRING" id="9986.ENSOCUP00000004501"/>
<evidence type="ECO:0000256" key="25">
    <source>
        <dbReference type="ARBA" id="ARBA00048074"/>
    </source>
</evidence>
<dbReference type="GO" id="GO:0016787">
    <property type="term" value="F:hydrolase activity"/>
    <property type="evidence" value="ECO:0007669"/>
    <property type="project" value="UniProtKB-KW"/>
</dbReference>
<dbReference type="SMR" id="G1SNE5"/>
<keyword evidence="11" id="KW-0809">Transit peptide</keyword>
<keyword evidence="29" id="KW-1185">Reference proteome</keyword>
<comment type="catalytic activity">
    <reaction evidence="22">
        <text>octanoyl-CoA + H2O = octanoate + CoA + H(+)</text>
        <dbReference type="Rhea" id="RHEA:30143"/>
        <dbReference type="ChEBI" id="CHEBI:15377"/>
        <dbReference type="ChEBI" id="CHEBI:15378"/>
        <dbReference type="ChEBI" id="CHEBI:25646"/>
        <dbReference type="ChEBI" id="CHEBI:57287"/>
        <dbReference type="ChEBI" id="CHEBI:57386"/>
    </reaction>
    <physiologicalReaction direction="left-to-right" evidence="22">
        <dbReference type="Rhea" id="RHEA:30144"/>
    </physiologicalReaction>
</comment>
<keyword evidence="9" id="KW-0378">Hydrolase</keyword>
<evidence type="ECO:0000256" key="7">
    <source>
        <dbReference type="ARBA" id="ARBA00022703"/>
    </source>
</evidence>
<keyword evidence="8" id="KW-0999">Mitochondrion inner membrane</keyword>
<evidence type="ECO:0000256" key="9">
    <source>
        <dbReference type="ARBA" id="ARBA00022801"/>
    </source>
</evidence>
<evidence type="ECO:0000256" key="22">
    <source>
        <dbReference type="ARBA" id="ARBA00047588"/>
    </source>
</evidence>
<proteinExistence type="inferred from homology"/>
<dbReference type="CDD" id="cd03443">
    <property type="entry name" value="PaaI_thioesterase"/>
    <property type="match status" value="1"/>
</dbReference>
<sequence length="225" mass="25404">MLRSCAARLRTLGAVPGPARRSFSSEKATQKDYSLPNPSWTKDIRLLYDQFMKKCEDGSWKRLPSYKCKSTQRVQNFRNLFLDTKFVEEQTPKAQIFTRSLEEGLGFEYVMFHNEAEKRVVCVFQGGPHLQGNHGYVHGGAIATMIDITAGTCAVLTGGYAMTANLNINFRRPIPLCSVVVINSQIDKIEGRKYFISCDIRSVDEKTLYSEATSLFIKLDPNSLK</sequence>
<dbReference type="Ensembl" id="ENSOCUT00000005194.3">
    <property type="protein sequence ID" value="ENSOCUP00000004501.3"/>
    <property type="gene ID" value="ENSOCUG00000005194.3"/>
</dbReference>
<evidence type="ECO:0000256" key="23">
    <source>
        <dbReference type="ARBA" id="ARBA00047734"/>
    </source>
</evidence>
<evidence type="ECO:0000256" key="6">
    <source>
        <dbReference type="ARBA" id="ARBA00022490"/>
    </source>
</evidence>
<comment type="catalytic activity">
    <reaction evidence="26">
        <text>tetradecanoyl-CoA + H2O = tetradecanoate + CoA + H(+)</text>
        <dbReference type="Rhea" id="RHEA:40119"/>
        <dbReference type="ChEBI" id="CHEBI:15377"/>
        <dbReference type="ChEBI" id="CHEBI:15378"/>
        <dbReference type="ChEBI" id="CHEBI:30807"/>
        <dbReference type="ChEBI" id="CHEBI:57287"/>
        <dbReference type="ChEBI" id="CHEBI:57385"/>
    </reaction>
    <physiologicalReaction direction="left-to-right" evidence="26">
        <dbReference type="Rhea" id="RHEA:40120"/>
    </physiologicalReaction>
</comment>
<dbReference type="EMBL" id="AAGW02000563">
    <property type="status" value="NOT_ANNOTATED_CDS"/>
    <property type="molecule type" value="Genomic_DNA"/>
</dbReference>
<comment type="catalytic activity">
    <reaction evidence="25">
        <text>dodecanoyl-CoA + H2O = dodecanoate + CoA + H(+)</text>
        <dbReference type="Rhea" id="RHEA:30135"/>
        <dbReference type="ChEBI" id="CHEBI:15377"/>
        <dbReference type="ChEBI" id="CHEBI:15378"/>
        <dbReference type="ChEBI" id="CHEBI:18262"/>
        <dbReference type="ChEBI" id="CHEBI:57287"/>
        <dbReference type="ChEBI" id="CHEBI:57375"/>
    </reaction>
    <physiologicalReaction direction="left-to-right" evidence="25">
        <dbReference type="Rhea" id="RHEA:30136"/>
    </physiologicalReaction>
</comment>
<evidence type="ECO:0000256" key="4">
    <source>
        <dbReference type="ARBA" id="ARBA00004637"/>
    </source>
</evidence>
<dbReference type="Pfam" id="PF03061">
    <property type="entry name" value="4HBT"/>
    <property type="match status" value="1"/>
</dbReference>
<dbReference type="InterPro" id="IPR052365">
    <property type="entry name" value="THEM4/THEM5_acyl-CoA_thioest"/>
</dbReference>
<reference evidence="28 29" key="1">
    <citation type="journal article" date="2011" name="Nature">
        <title>A high-resolution map of human evolutionary constraint using 29 mammals.</title>
        <authorList>
            <person name="Lindblad-Toh K."/>
            <person name="Garber M."/>
            <person name="Zuk O."/>
            <person name="Lin M.F."/>
            <person name="Parker B.J."/>
            <person name="Washietl S."/>
            <person name="Kheradpour P."/>
            <person name="Ernst J."/>
            <person name="Jordan G."/>
            <person name="Mauceli E."/>
            <person name="Ward L.D."/>
            <person name="Lowe C.B."/>
            <person name="Holloway A.K."/>
            <person name="Clamp M."/>
            <person name="Gnerre S."/>
            <person name="Alfoldi J."/>
            <person name="Beal K."/>
            <person name="Chang J."/>
            <person name="Clawson H."/>
            <person name="Cuff J."/>
            <person name="Di Palma F."/>
            <person name="Fitzgerald S."/>
            <person name="Flicek P."/>
            <person name="Guttman M."/>
            <person name="Hubisz M.J."/>
            <person name="Jaffe D.B."/>
            <person name="Jungreis I."/>
            <person name="Kent W.J."/>
            <person name="Kostka D."/>
            <person name="Lara M."/>
            <person name="Martins A.L."/>
            <person name="Massingham T."/>
            <person name="Moltke I."/>
            <person name="Raney B.J."/>
            <person name="Rasmussen M.D."/>
            <person name="Robinson J."/>
            <person name="Stark A."/>
            <person name="Vilella A.J."/>
            <person name="Wen J."/>
            <person name="Xie X."/>
            <person name="Zody M.C."/>
            <person name="Baldwin J."/>
            <person name="Bloom T."/>
            <person name="Chin C.W."/>
            <person name="Heiman D."/>
            <person name="Nicol R."/>
            <person name="Nusbaum C."/>
            <person name="Young S."/>
            <person name="Wilkinson J."/>
            <person name="Worley K.C."/>
            <person name="Kovar C.L."/>
            <person name="Muzny D.M."/>
            <person name="Gibbs R.A."/>
            <person name="Cree A."/>
            <person name="Dihn H.H."/>
            <person name="Fowler G."/>
            <person name="Jhangiani S."/>
            <person name="Joshi V."/>
            <person name="Lee S."/>
            <person name="Lewis L.R."/>
            <person name="Nazareth L.V."/>
            <person name="Okwuonu G."/>
            <person name="Santibanez J."/>
            <person name="Warren W.C."/>
            <person name="Mardis E.R."/>
            <person name="Weinstock G.M."/>
            <person name="Wilson R.K."/>
            <person name="Delehaunty K."/>
            <person name="Dooling D."/>
            <person name="Fronik C."/>
            <person name="Fulton L."/>
            <person name="Fulton B."/>
            <person name="Graves T."/>
            <person name="Minx P."/>
            <person name="Sodergren E."/>
            <person name="Birney E."/>
            <person name="Margulies E.H."/>
            <person name="Herrero J."/>
            <person name="Green E.D."/>
            <person name="Haussler D."/>
            <person name="Siepel A."/>
            <person name="Goldman N."/>
            <person name="Pollard K.S."/>
            <person name="Pedersen J.S."/>
            <person name="Lander E.S."/>
            <person name="Kellis M."/>
        </authorList>
    </citation>
    <scope>NUCLEOTIDE SEQUENCE [LARGE SCALE GENOMIC DNA]</scope>
    <source>
        <strain evidence="28 29">Thorbecke inbred</strain>
    </source>
</reference>
<comment type="catalytic activity">
    <reaction evidence="24">
        <text>decanoyl-CoA + H2O = decanoate + CoA + H(+)</text>
        <dbReference type="Rhea" id="RHEA:40059"/>
        <dbReference type="ChEBI" id="CHEBI:15377"/>
        <dbReference type="ChEBI" id="CHEBI:15378"/>
        <dbReference type="ChEBI" id="CHEBI:27689"/>
        <dbReference type="ChEBI" id="CHEBI:57287"/>
        <dbReference type="ChEBI" id="CHEBI:61430"/>
    </reaction>
    <physiologicalReaction direction="left-to-right" evidence="24">
        <dbReference type="Rhea" id="RHEA:40060"/>
    </physiologicalReaction>
</comment>
<evidence type="ECO:0000256" key="8">
    <source>
        <dbReference type="ARBA" id="ARBA00022792"/>
    </source>
</evidence>
<evidence type="ECO:0000256" key="26">
    <source>
        <dbReference type="ARBA" id="ARBA00048180"/>
    </source>
</evidence>
<dbReference type="EMBL" id="AAGW02000562">
    <property type="status" value="NOT_ANNOTATED_CDS"/>
    <property type="molecule type" value="Genomic_DNA"/>
</dbReference>
<dbReference type="PaxDb" id="9986-ENSOCUP00000004501"/>
<dbReference type="InterPro" id="IPR006683">
    <property type="entry name" value="Thioestr_dom"/>
</dbReference>
<keyword evidence="14" id="KW-0472">Membrane</keyword>
<dbReference type="GO" id="GO:0032587">
    <property type="term" value="C:ruffle membrane"/>
    <property type="evidence" value="ECO:0007669"/>
    <property type="project" value="UniProtKB-SubCell"/>
</dbReference>
<dbReference type="GO" id="GO:0006915">
    <property type="term" value="P:apoptotic process"/>
    <property type="evidence" value="ECO:0007669"/>
    <property type="project" value="UniProtKB-KW"/>
</dbReference>
<keyword evidence="5" id="KW-1003">Cell membrane</keyword>
<dbReference type="EC" id="3.1.2.2" evidence="19"/>
<evidence type="ECO:0000256" key="16">
    <source>
        <dbReference type="ARBA" id="ARBA00035852"/>
    </source>
</evidence>
<evidence type="ECO:0000256" key="10">
    <source>
        <dbReference type="ARBA" id="ARBA00022832"/>
    </source>
</evidence>
<dbReference type="FunCoup" id="G1SNE5">
    <property type="interactions" value="318"/>
</dbReference>
<keyword evidence="13" id="KW-0496">Mitochondrion</keyword>
<keyword evidence="6" id="KW-0963">Cytoplasm</keyword>
<protein>
    <recommendedName>
        <fullName evidence="20">Acyl-coenzyme A thioesterase THEM4</fullName>
        <ecNumber evidence="19">3.1.2.2</ecNumber>
    </recommendedName>
    <alternativeName>
        <fullName evidence="21">Thioesterase superfamily member 4</fullName>
    </alternativeName>
</protein>
<evidence type="ECO:0000256" key="21">
    <source>
        <dbReference type="ARBA" id="ARBA00043210"/>
    </source>
</evidence>
<comment type="catalytic activity">
    <reaction evidence="16">
        <text>(5Z,8Z,11Z,14Z)-eicosatetraenoyl-CoA + H2O = (5Z,8Z,11Z,14Z)-eicosatetraenoate + CoA + H(+)</text>
        <dbReference type="Rhea" id="RHEA:40151"/>
        <dbReference type="ChEBI" id="CHEBI:15377"/>
        <dbReference type="ChEBI" id="CHEBI:15378"/>
        <dbReference type="ChEBI" id="CHEBI:32395"/>
        <dbReference type="ChEBI" id="CHEBI:57287"/>
        <dbReference type="ChEBI" id="CHEBI:57368"/>
    </reaction>
    <physiologicalReaction direction="left-to-right" evidence="16">
        <dbReference type="Rhea" id="RHEA:40152"/>
    </physiologicalReaction>
</comment>
<feature type="domain" description="Thioesterase" evidence="27">
    <location>
        <begin position="134"/>
        <end position="207"/>
    </location>
</feature>
<comment type="subcellular location">
    <subcellularLocation>
        <location evidence="3">Cell projection</location>
        <location evidence="3">Ruffle membrane</location>
    </subcellularLocation>
    <subcellularLocation>
        <location evidence="1">Cytoplasm</location>
    </subcellularLocation>
    <subcellularLocation>
        <location evidence="4">Mitochondrion inner membrane</location>
        <topology evidence="4">Peripheral membrane protein</topology>
    </subcellularLocation>
    <subcellularLocation>
        <location evidence="2">Mitochondrion intermembrane space</location>
    </subcellularLocation>
</comment>
<reference evidence="28" key="3">
    <citation type="submission" date="2025-09" db="UniProtKB">
        <authorList>
            <consortium name="Ensembl"/>
        </authorList>
    </citation>
    <scope>IDENTIFICATION</scope>
    <source>
        <strain evidence="28">Thorbecke</strain>
    </source>
</reference>
<evidence type="ECO:0000256" key="19">
    <source>
        <dbReference type="ARBA" id="ARBA00038848"/>
    </source>
</evidence>
<organism evidence="28 29">
    <name type="scientific">Oryctolagus cuniculus</name>
    <name type="common">Rabbit</name>
    <dbReference type="NCBI Taxonomy" id="9986"/>
    <lineage>
        <taxon>Eukaryota</taxon>
        <taxon>Metazoa</taxon>
        <taxon>Chordata</taxon>
        <taxon>Craniata</taxon>
        <taxon>Vertebrata</taxon>
        <taxon>Euteleostomi</taxon>
        <taxon>Mammalia</taxon>
        <taxon>Eutheria</taxon>
        <taxon>Euarchontoglires</taxon>
        <taxon>Glires</taxon>
        <taxon>Lagomorpha</taxon>
        <taxon>Leporidae</taxon>
        <taxon>Oryctolagus</taxon>
    </lineage>
</organism>
<dbReference type="GeneTree" id="ENSGT00940000160047"/>
<evidence type="ECO:0000256" key="1">
    <source>
        <dbReference type="ARBA" id="ARBA00004496"/>
    </source>
</evidence>
<dbReference type="AlphaFoldDB" id="G1SNE5"/>
<comment type="similarity">
    <text evidence="18">Belongs to the THEM4/THEM5 thioesterase family.</text>
</comment>
<evidence type="ECO:0000313" key="28">
    <source>
        <dbReference type="Ensembl" id="ENSOCUP00000004501.3"/>
    </source>
</evidence>
<evidence type="ECO:0000256" key="15">
    <source>
        <dbReference type="ARBA" id="ARBA00023273"/>
    </source>
</evidence>
<comment type="catalytic activity">
    <reaction evidence="17">
        <text>(9Z)-octadecenoyl-CoA + H2O = (9Z)-octadecenoate + CoA + H(+)</text>
        <dbReference type="Rhea" id="RHEA:40139"/>
        <dbReference type="ChEBI" id="CHEBI:15377"/>
        <dbReference type="ChEBI" id="CHEBI:15378"/>
        <dbReference type="ChEBI" id="CHEBI:30823"/>
        <dbReference type="ChEBI" id="CHEBI:57287"/>
        <dbReference type="ChEBI" id="CHEBI:57387"/>
    </reaction>
    <physiologicalReaction direction="left-to-right" evidence="17">
        <dbReference type="Rhea" id="RHEA:40140"/>
    </physiologicalReaction>
</comment>
<evidence type="ECO:0000256" key="20">
    <source>
        <dbReference type="ARBA" id="ARBA00040123"/>
    </source>
</evidence>
<dbReference type="GO" id="GO:0006631">
    <property type="term" value="P:fatty acid metabolic process"/>
    <property type="evidence" value="ECO:0007669"/>
    <property type="project" value="UniProtKB-KW"/>
</dbReference>
<evidence type="ECO:0000256" key="11">
    <source>
        <dbReference type="ARBA" id="ARBA00022946"/>
    </source>
</evidence>
<evidence type="ECO:0000256" key="18">
    <source>
        <dbReference type="ARBA" id="ARBA00038456"/>
    </source>
</evidence>
<keyword evidence="7" id="KW-0053">Apoptosis</keyword>
<evidence type="ECO:0000313" key="29">
    <source>
        <dbReference type="Proteomes" id="UP000001811"/>
    </source>
</evidence>
<evidence type="ECO:0000256" key="3">
    <source>
        <dbReference type="ARBA" id="ARBA00004632"/>
    </source>
</evidence>
<dbReference type="Bgee" id="ENSOCUG00000005194">
    <property type="expression patterns" value="Expressed in autopod skin and 18 other cell types or tissues"/>
</dbReference>
<evidence type="ECO:0000256" key="14">
    <source>
        <dbReference type="ARBA" id="ARBA00023136"/>
    </source>
</evidence>
<keyword evidence="10" id="KW-0276">Fatty acid metabolism</keyword>
<dbReference type="InterPro" id="IPR029069">
    <property type="entry name" value="HotDog_dom_sf"/>
</dbReference>
<comment type="catalytic activity">
    <reaction evidence="23">
        <text>hexadecanoyl-CoA + H2O = hexadecanoate + CoA + H(+)</text>
        <dbReference type="Rhea" id="RHEA:16645"/>
        <dbReference type="ChEBI" id="CHEBI:7896"/>
        <dbReference type="ChEBI" id="CHEBI:15377"/>
        <dbReference type="ChEBI" id="CHEBI:15378"/>
        <dbReference type="ChEBI" id="CHEBI:57287"/>
        <dbReference type="ChEBI" id="CHEBI:57379"/>
        <dbReference type="EC" id="3.1.2.2"/>
    </reaction>
    <physiologicalReaction direction="left-to-right" evidence="23">
        <dbReference type="Rhea" id="RHEA:16646"/>
    </physiologicalReaction>
</comment>
<keyword evidence="15" id="KW-0966">Cell projection</keyword>
<accession>G1SNE5</accession>
<dbReference type="Gene3D" id="3.10.129.10">
    <property type="entry name" value="Hotdog Thioesterase"/>
    <property type="match status" value="1"/>
</dbReference>
<dbReference type="InParanoid" id="G1SNE5"/>
<reference evidence="28" key="2">
    <citation type="submission" date="2025-08" db="UniProtKB">
        <authorList>
            <consortium name="Ensembl"/>
        </authorList>
    </citation>
    <scope>IDENTIFICATION</scope>
    <source>
        <strain evidence="28">Thorbecke</strain>
    </source>
</reference>
<dbReference type="SUPFAM" id="SSF54637">
    <property type="entry name" value="Thioesterase/thiol ester dehydrase-isomerase"/>
    <property type="match status" value="1"/>
</dbReference>
<dbReference type="HOGENOM" id="CLU_072603_0_1_1"/>
<evidence type="ECO:0000256" key="24">
    <source>
        <dbReference type="ARBA" id="ARBA00047969"/>
    </source>
</evidence>
<dbReference type="eggNOG" id="KOG4781">
    <property type="taxonomic scope" value="Eukaryota"/>
</dbReference>